<evidence type="ECO:0000313" key="1">
    <source>
        <dbReference type="EMBL" id="SSZ39339.1"/>
    </source>
</evidence>
<dbReference type="Proteomes" id="UP000253846">
    <property type="component" value="Unassembled WGS sequence"/>
</dbReference>
<dbReference type="EMBL" id="UFTD01000001">
    <property type="protein sequence ID" value="SSZ39339.1"/>
    <property type="molecule type" value="Genomic_DNA"/>
</dbReference>
<protein>
    <submittedName>
        <fullName evidence="1">Uncharacterized protein</fullName>
    </submittedName>
</protein>
<name>A0A336NCH3_BARGR</name>
<organism evidence="1 2">
    <name type="scientific">Bartonella grahamii</name>
    <dbReference type="NCBI Taxonomy" id="33045"/>
    <lineage>
        <taxon>Bacteria</taxon>
        <taxon>Pseudomonadati</taxon>
        <taxon>Pseudomonadota</taxon>
        <taxon>Alphaproteobacteria</taxon>
        <taxon>Hyphomicrobiales</taxon>
        <taxon>Bartonellaceae</taxon>
        <taxon>Bartonella</taxon>
    </lineage>
</organism>
<gene>
    <name evidence="1" type="ORF">NCTC12860_00544</name>
</gene>
<accession>A0A336NCH3</accession>
<reference evidence="1 2" key="1">
    <citation type="submission" date="2018-06" db="EMBL/GenBank/DDBJ databases">
        <authorList>
            <consortium name="Pathogen Informatics"/>
            <person name="Doyle S."/>
        </authorList>
    </citation>
    <scope>NUCLEOTIDE SEQUENCE [LARGE SCALE GENOMIC DNA]</scope>
    <source>
        <strain evidence="1 2">NCTC12860</strain>
    </source>
</reference>
<proteinExistence type="predicted"/>
<sequence>MQRQCNATTELRFPLSTKACEILKQTHLSRDNFFPQLIIFPLI</sequence>
<evidence type="ECO:0000313" key="2">
    <source>
        <dbReference type="Proteomes" id="UP000253846"/>
    </source>
</evidence>
<dbReference type="AlphaFoldDB" id="A0A336NCH3"/>